<dbReference type="EMBL" id="JAPFFF010000425">
    <property type="protein sequence ID" value="KAK8834327.1"/>
    <property type="molecule type" value="Genomic_DNA"/>
</dbReference>
<proteinExistence type="predicted"/>
<feature type="non-terminal residue" evidence="2">
    <location>
        <position position="476"/>
    </location>
</feature>
<feature type="region of interest" description="Disordered" evidence="1">
    <location>
        <begin position="437"/>
        <end position="476"/>
    </location>
</feature>
<accession>A0ABR2GL50</accession>
<comment type="caution">
    <text evidence="2">The sequence shown here is derived from an EMBL/GenBank/DDBJ whole genome shotgun (WGS) entry which is preliminary data.</text>
</comment>
<evidence type="ECO:0000256" key="1">
    <source>
        <dbReference type="SAM" id="MobiDB-lite"/>
    </source>
</evidence>
<sequence length="476" mass="55313">MSRPLNIPSETVIKQWKDLNQLPIVDTVQRAVPMTTFLEYPDENALPAVPDTLCRISSKDGYNEMLQFKDLYEEMDQHIHYVYQLRSSTRGLDDALQETQADKNQAADVAKNMLNDILDDFMKARTCCTNAIQAIKTSLSNVSFWTKGLYSDIYLDNLSMLLYKLFSYGQLCPTRSVVSDDFSCLNKLIQKAEGNNTQALPVEIRIWLNSPNQNREELLMELQKMEFADVKTIFYIYFEYICTFFSKHRFIMTDTKYAAIVGFLFMIEFYGYMQNREKGQVAEMEKKDKKKAKKYKIILKPLKDSVIAKYNEIRDKNPFIFIAFELGIEFDSFIKEGKTLVEPQTDKEKSKSQKNQTQTDRVPQSVSQEFLIQLYDQMAKKYDYLATQAALIYTKEQPSQEEIQKFVQTVPSSLRMISYTITSLRELILYKHNHPDETSKKQIYDTDSKSGKSKGRKMERSKSLSGKTKTTEPEAK</sequence>
<gene>
    <name evidence="2" type="ORF">M9Y10_031357</name>
</gene>
<organism evidence="2 3">
    <name type="scientific">Tritrichomonas musculus</name>
    <dbReference type="NCBI Taxonomy" id="1915356"/>
    <lineage>
        <taxon>Eukaryota</taxon>
        <taxon>Metamonada</taxon>
        <taxon>Parabasalia</taxon>
        <taxon>Tritrichomonadida</taxon>
        <taxon>Tritrichomonadidae</taxon>
        <taxon>Tritrichomonas</taxon>
    </lineage>
</organism>
<keyword evidence="3" id="KW-1185">Reference proteome</keyword>
<reference evidence="2 3" key="1">
    <citation type="submission" date="2024-04" db="EMBL/GenBank/DDBJ databases">
        <title>Tritrichomonas musculus Genome.</title>
        <authorList>
            <person name="Alves-Ferreira E."/>
            <person name="Grigg M."/>
            <person name="Lorenzi H."/>
            <person name="Galac M."/>
        </authorList>
    </citation>
    <scope>NUCLEOTIDE SEQUENCE [LARGE SCALE GENOMIC DNA]</scope>
    <source>
        <strain evidence="2 3">EAF2021</strain>
    </source>
</reference>
<evidence type="ECO:0000313" key="2">
    <source>
        <dbReference type="EMBL" id="KAK8834327.1"/>
    </source>
</evidence>
<name>A0ABR2GL50_9EUKA</name>
<evidence type="ECO:0000313" key="3">
    <source>
        <dbReference type="Proteomes" id="UP001470230"/>
    </source>
</evidence>
<dbReference type="PANTHER" id="PTHR12195">
    <property type="entry name" value="CYTOPLASMIC FMR1-INTERACTING PROTEIN-RELATED"/>
    <property type="match status" value="1"/>
</dbReference>
<dbReference type="Proteomes" id="UP001470230">
    <property type="component" value="Unassembled WGS sequence"/>
</dbReference>
<feature type="compositionally biased region" description="Basic and acidic residues" evidence="1">
    <location>
        <begin position="437"/>
        <end position="462"/>
    </location>
</feature>
<protein>
    <submittedName>
        <fullName evidence="2">Uncharacterized protein</fullName>
    </submittedName>
</protein>
<dbReference type="InterPro" id="IPR008081">
    <property type="entry name" value="Cytoplasmic_FMR1-int"/>
</dbReference>